<dbReference type="InterPro" id="IPR007362">
    <property type="entry name" value="DUF429"/>
</dbReference>
<comment type="caution">
    <text evidence="1">The sequence shown here is derived from an EMBL/GenBank/DDBJ whole genome shotgun (WGS) entry which is preliminary data.</text>
</comment>
<dbReference type="RefSeq" id="WP_023431118.1">
    <property type="nucleotide sequence ID" value="NZ_AWXZ01000015.1"/>
</dbReference>
<protein>
    <recommendedName>
        <fullName evidence="3">NUDIX hydrolase</fullName>
    </recommendedName>
</protein>
<evidence type="ECO:0000313" key="1">
    <source>
        <dbReference type="EMBL" id="ESR26472.1"/>
    </source>
</evidence>
<dbReference type="PATRIC" id="fig|631454.5.peg.959"/>
<keyword evidence="2" id="KW-1185">Reference proteome</keyword>
<dbReference type="STRING" id="631454.N177_0972"/>
<evidence type="ECO:0000313" key="2">
    <source>
        <dbReference type="Proteomes" id="UP000017819"/>
    </source>
</evidence>
<dbReference type="OrthoDB" id="9811476at2"/>
<dbReference type="EMBL" id="AWXZ01000015">
    <property type="protein sequence ID" value="ESR26472.1"/>
    <property type="molecule type" value="Genomic_DNA"/>
</dbReference>
<name>V4R3G5_9HYPH</name>
<dbReference type="AlphaFoldDB" id="V4R3G5"/>
<evidence type="ECO:0008006" key="3">
    <source>
        <dbReference type="Google" id="ProtNLM"/>
    </source>
</evidence>
<dbReference type="Pfam" id="PF04250">
    <property type="entry name" value="DUF429"/>
    <property type="match status" value="1"/>
</dbReference>
<accession>V4R3G5</accession>
<sequence>MTRWVAGVDAYRAGWIACVLTEDLTSLHFRVILRLEEIVDGPDAPSIVSVDMPIGLPERIEGSGRACEMAVRPHLGPRQSSVFSTPSRRAVFAGDYAASCAAALATSMPPRKVSKQCFMLFPRIREIDGLLVARPELRARVFETHPEMSFLHMNGGRPASLPKKIRSRANPDGLQERAQLLLAAGMPQDIVSTMERPPAGAGGDDVLDAAACTWTALRILRGEAVVYPSQPPRDANGIEIAIRA</sequence>
<dbReference type="eggNOG" id="COG4923">
    <property type="taxonomic scope" value="Bacteria"/>
</dbReference>
<gene>
    <name evidence="1" type="ORF">N177_0972</name>
</gene>
<organism evidence="1 2">
    <name type="scientific">Lutibaculum baratangense AMV1</name>
    <dbReference type="NCBI Taxonomy" id="631454"/>
    <lineage>
        <taxon>Bacteria</taxon>
        <taxon>Pseudomonadati</taxon>
        <taxon>Pseudomonadota</taxon>
        <taxon>Alphaproteobacteria</taxon>
        <taxon>Hyphomicrobiales</taxon>
        <taxon>Tepidamorphaceae</taxon>
        <taxon>Lutibaculum</taxon>
    </lineage>
</organism>
<reference evidence="1 2" key="1">
    <citation type="journal article" date="2014" name="Genome Announc.">
        <title>Draft Genome Sequence of Lutibaculum baratangense Strain AMV1T, Isolated from a Mud Volcano in Andamans, India.</title>
        <authorList>
            <person name="Singh A."/>
            <person name="Sreenivas A."/>
            <person name="Sathyanarayana Reddy G."/>
            <person name="Pinnaka A.K."/>
            <person name="Shivaji S."/>
        </authorList>
    </citation>
    <scope>NUCLEOTIDE SEQUENCE [LARGE SCALE GENOMIC DNA]</scope>
    <source>
        <strain evidence="1 2">AMV1</strain>
    </source>
</reference>
<dbReference type="Proteomes" id="UP000017819">
    <property type="component" value="Unassembled WGS sequence"/>
</dbReference>
<proteinExistence type="predicted"/>